<name>A0ABZ2KFT5_9BACT</name>
<dbReference type="Gene3D" id="3.90.1140.10">
    <property type="entry name" value="Cyclic phosphodiesterase"/>
    <property type="match status" value="1"/>
</dbReference>
<evidence type="ECO:0000313" key="4">
    <source>
        <dbReference type="Proteomes" id="UP001379533"/>
    </source>
</evidence>
<gene>
    <name evidence="3" type="primary">thpR</name>
    <name evidence="3" type="ORF">LZC95_11385</name>
</gene>
<keyword evidence="1 2" id="KW-0378">Hydrolase</keyword>
<keyword evidence="4" id="KW-1185">Reference proteome</keyword>
<protein>
    <recommendedName>
        <fullName evidence="2">RNA 2',3'-cyclic phosphodiesterase</fullName>
        <shortName evidence="2">RNA 2',3'-CPDase</shortName>
        <ecNumber evidence="2">3.1.4.58</ecNumber>
    </recommendedName>
</protein>
<dbReference type="RefSeq" id="WP_394848054.1">
    <property type="nucleotide sequence ID" value="NZ_CP089982.1"/>
</dbReference>
<proteinExistence type="inferred from homology"/>
<dbReference type="InterPro" id="IPR004175">
    <property type="entry name" value="RNA_CPDase"/>
</dbReference>
<dbReference type="NCBIfam" id="TIGR02258">
    <property type="entry name" value="2_5_ligase"/>
    <property type="match status" value="1"/>
</dbReference>
<feature type="short sequence motif" description="HXTX 2" evidence="2">
    <location>
        <begin position="124"/>
        <end position="127"/>
    </location>
</feature>
<reference evidence="3 4" key="1">
    <citation type="submission" date="2021-12" db="EMBL/GenBank/DDBJ databases">
        <title>Discovery of the Pendulisporaceae a myxobacterial family with distinct sporulation behavior and unique specialized metabolism.</title>
        <authorList>
            <person name="Garcia R."/>
            <person name="Popoff A."/>
            <person name="Bader C.D."/>
            <person name="Loehr J."/>
            <person name="Walesch S."/>
            <person name="Walt C."/>
            <person name="Boldt J."/>
            <person name="Bunk B."/>
            <person name="Haeckl F.J.F.P.J."/>
            <person name="Gunesch A.P."/>
            <person name="Birkelbach J."/>
            <person name="Nuebel U."/>
            <person name="Pietschmann T."/>
            <person name="Bach T."/>
            <person name="Mueller R."/>
        </authorList>
    </citation>
    <scope>NUCLEOTIDE SEQUENCE [LARGE SCALE GENOMIC DNA]</scope>
    <source>
        <strain evidence="3 4">MSr12523</strain>
    </source>
</reference>
<dbReference type="InterPro" id="IPR009097">
    <property type="entry name" value="Cyclic_Pdiesterase"/>
</dbReference>
<dbReference type="PANTHER" id="PTHR35561">
    <property type="entry name" value="RNA 2',3'-CYCLIC PHOSPHODIESTERASE"/>
    <property type="match status" value="1"/>
</dbReference>
<dbReference type="EMBL" id="CP089982">
    <property type="protein sequence ID" value="WXA97436.1"/>
    <property type="molecule type" value="Genomic_DNA"/>
</dbReference>
<dbReference type="EC" id="3.1.4.58" evidence="2"/>
<dbReference type="SUPFAM" id="SSF55144">
    <property type="entry name" value="LigT-like"/>
    <property type="match status" value="1"/>
</dbReference>
<dbReference type="Proteomes" id="UP001379533">
    <property type="component" value="Chromosome"/>
</dbReference>
<dbReference type="PANTHER" id="PTHR35561:SF1">
    <property type="entry name" value="RNA 2',3'-CYCLIC PHOSPHODIESTERASE"/>
    <property type="match status" value="1"/>
</dbReference>
<feature type="active site" description="Proton acceptor" evidence="2">
    <location>
        <position position="124"/>
    </location>
</feature>
<evidence type="ECO:0000313" key="3">
    <source>
        <dbReference type="EMBL" id="WXA97436.1"/>
    </source>
</evidence>
<evidence type="ECO:0000256" key="2">
    <source>
        <dbReference type="HAMAP-Rule" id="MF_01940"/>
    </source>
</evidence>
<comment type="catalytic activity">
    <reaction evidence="2">
        <text>a 3'-end 2',3'-cyclophospho-ribonucleotide-RNA + H2O = a 3'-end 2'-phospho-ribonucleotide-RNA + H(+)</text>
        <dbReference type="Rhea" id="RHEA:11828"/>
        <dbReference type="Rhea" id="RHEA-COMP:10464"/>
        <dbReference type="Rhea" id="RHEA-COMP:17353"/>
        <dbReference type="ChEBI" id="CHEBI:15377"/>
        <dbReference type="ChEBI" id="CHEBI:15378"/>
        <dbReference type="ChEBI" id="CHEBI:83064"/>
        <dbReference type="ChEBI" id="CHEBI:173113"/>
        <dbReference type="EC" id="3.1.4.58"/>
    </reaction>
</comment>
<comment type="function">
    <text evidence="2">Hydrolyzes RNA 2',3'-cyclic phosphodiester to an RNA 2'-phosphomonoester.</text>
</comment>
<organism evidence="3 4">
    <name type="scientific">Pendulispora brunnea</name>
    <dbReference type="NCBI Taxonomy" id="2905690"/>
    <lineage>
        <taxon>Bacteria</taxon>
        <taxon>Pseudomonadati</taxon>
        <taxon>Myxococcota</taxon>
        <taxon>Myxococcia</taxon>
        <taxon>Myxococcales</taxon>
        <taxon>Sorangiineae</taxon>
        <taxon>Pendulisporaceae</taxon>
        <taxon>Pendulispora</taxon>
    </lineage>
</organism>
<sequence length="188" mass="20951">MRAFVALDLDPATRARFAEPLATLRQSRSVRCVDPERMHLTVKFLGDISEEQASAVAQALQFLEAQAGPRIHQATFTGFPQLRRARVLAFELADDGTCAHLASLVETALEPLGFPREGRLFRPHVTLARCRQPIDALTFRDFSVAPIALEATWTELTLYRSHLTPPPPRYEPIHRVSLGAPRLAPPSH</sequence>
<comment type="similarity">
    <text evidence="2">Belongs to the 2H phosphoesterase superfamily. ThpR family.</text>
</comment>
<feature type="short sequence motif" description="HXTX 1" evidence="2">
    <location>
        <begin position="39"/>
        <end position="42"/>
    </location>
</feature>
<dbReference type="Pfam" id="PF13563">
    <property type="entry name" value="2_5_RNA_ligase2"/>
    <property type="match status" value="1"/>
</dbReference>
<evidence type="ECO:0000256" key="1">
    <source>
        <dbReference type="ARBA" id="ARBA00022801"/>
    </source>
</evidence>
<accession>A0ABZ2KFT5</accession>
<feature type="active site" description="Proton donor" evidence="2">
    <location>
        <position position="39"/>
    </location>
</feature>
<dbReference type="HAMAP" id="MF_01940">
    <property type="entry name" value="RNA_CPDase"/>
    <property type="match status" value="1"/>
</dbReference>